<keyword evidence="3" id="KW-1185">Reference proteome</keyword>
<feature type="transmembrane region" description="Helical" evidence="1">
    <location>
        <begin position="7"/>
        <end position="29"/>
    </location>
</feature>
<evidence type="ECO:0008006" key="4">
    <source>
        <dbReference type="Google" id="ProtNLM"/>
    </source>
</evidence>
<feature type="transmembrane region" description="Helical" evidence="1">
    <location>
        <begin position="141"/>
        <end position="165"/>
    </location>
</feature>
<evidence type="ECO:0000256" key="1">
    <source>
        <dbReference type="SAM" id="Phobius"/>
    </source>
</evidence>
<dbReference type="Proteomes" id="UP000823388">
    <property type="component" value="Chromosome 1N"/>
</dbReference>
<protein>
    <recommendedName>
        <fullName evidence="4">CASP-like protein</fullName>
    </recommendedName>
</protein>
<sequence>MALSQKAWVAAGLVARLLMAGFLAAFVFLKYANHVGGDGGGGSPYELQSYAYAVVAAGAAALAAVLLQAPVAAYLLCRGGRGGPPSAAALDASVCADMAATVALASGVGAGFGATSDARHMVDNLVRWERGGSARGDLDAYYARGAVALVFLLAGMILSACASVVSARVRARAAGEDHILGN</sequence>
<keyword evidence="1" id="KW-0472">Membrane</keyword>
<accession>A0A8T0X831</accession>
<evidence type="ECO:0000313" key="3">
    <source>
        <dbReference type="Proteomes" id="UP000823388"/>
    </source>
</evidence>
<organism evidence="2 3">
    <name type="scientific">Panicum virgatum</name>
    <name type="common">Blackwell switchgrass</name>
    <dbReference type="NCBI Taxonomy" id="38727"/>
    <lineage>
        <taxon>Eukaryota</taxon>
        <taxon>Viridiplantae</taxon>
        <taxon>Streptophyta</taxon>
        <taxon>Embryophyta</taxon>
        <taxon>Tracheophyta</taxon>
        <taxon>Spermatophyta</taxon>
        <taxon>Magnoliopsida</taxon>
        <taxon>Liliopsida</taxon>
        <taxon>Poales</taxon>
        <taxon>Poaceae</taxon>
        <taxon>PACMAD clade</taxon>
        <taxon>Panicoideae</taxon>
        <taxon>Panicodae</taxon>
        <taxon>Paniceae</taxon>
        <taxon>Panicinae</taxon>
        <taxon>Panicum</taxon>
        <taxon>Panicum sect. Hiantes</taxon>
    </lineage>
</organism>
<name>A0A8T0X831_PANVG</name>
<proteinExistence type="predicted"/>
<dbReference type="AlphaFoldDB" id="A0A8T0X831"/>
<gene>
    <name evidence="2" type="ORF">PVAP13_1NG305700</name>
</gene>
<keyword evidence="1" id="KW-0812">Transmembrane</keyword>
<evidence type="ECO:0000313" key="2">
    <source>
        <dbReference type="EMBL" id="KAG2651699.1"/>
    </source>
</evidence>
<comment type="caution">
    <text evidence="2">The sequence shown here is derived from an EMBL/GenBank/DDBJ whole genome shotgun (WGS) entry which is preliminary data.</text>
</comment>
<keyword evidence="1" id="KW-1133">Transmembrane helix</keyword>
<dbReference type="EMBL" id="CM029038">
    <property type="protein sequence ID" value="KAG2651699.1"/>
    <property type="molecule type" value="Genomic_DNA"/>
</dbReference>
<dbReference type="PANTHER" id="PTHR33573">
    <property type="entry name" value="CASP-LIKE PROTEIN 4A4"/>
    <property type="match status" value="1"/>
</dbReference>
<dbReference type="PANTHER" id="PTHR33573:SF3">
    <property type="entry name" value="CASP-LIKE PROTEIN"/>
    <property type="match status" value="1"/>
</dbReference>
<reference evidence="2 3" key="1">
    <citation type="submission" date="2020-05" db="EMBL/GenBank/DDBJ databases">
        <title>WGS assembly of Panicum virgatum.</title>
        <authorList>
            <person name="Lovell J.T."/>
            <person name="Jenkins J."/>
            <person name="Shu S."/>
            <person name="Juenger T.E."/>
            <person name="Schmutz J."/>
        </authorList>
    </citation>
    <scope>NUCLEOTIDE SEQUENCE [LARGE SCALE GENOMIC DNA]</scope>
    <source>
        <strain evidence="3">cv. AP13</strain>
    </source>
</reference>
<feature type="transmembrane region" description="Helical" evidence="1">
    <location>
        <begin position="88"/>
        <end position="112"/>
    </location>
</feature>
<feature type="transmembrane region" description="Helical" evidence="1">
    <location>
        <begin position="49"/>
        <end position="76"/>
    </location>
</feature>